<evidence type="ECO:0000313" key="2">
    <source>
        <dbReference type="Proteomes" id="UP000230607"/>
    </source>
</evidence>
<keyword evidence="2" id="KW-1185">Reference proteome</keyword>
<proteinExistence type="predicted"/>
<organism evidence="1 2">
    <name type="scientific">Candidatus Nitrosotalea okcheonensis</name>
    <dbReference type="NCBI Taxonomy" id="1903276"/>
    <lineage>
        <taxon>Archaea</taxon>
        <taxon>Nitrososphaerota</taxon>
        <taxon>Nitrososphaeria</taxon>
        <taxon>Nitrosotaleales</taxon>
        <taxon>Nitrosotaleaceae</taxon>
        <taxon>Nitrosotalea</taxon>
    </lineage>
</organism>
<accession>A0A2H1FH59</accession>
<dbReference type="RefSeq" id="WP_157927935.1">
    <property type="nucleotide sequence ID" value="NZ_LT841358.1"/>
</dbReference>
<gene>
    <name evidence="1" type="ORF">NCS_11903</name>
</gene>
<evidence type="ECO:0008006" key="3">
    <source>
        <dbReference type="Google" id="ProtNLM"/>
    </source>
</evidence>
<dbReference type="Proteomes" id="UP000230607">
    <property type="component" value="Chromosome 1"/>
</dbReference>
<dbReference type="AlphaFoldDB" id="A0A2H1FH59"/>
<evidence type="ECO:0000313" key="1">
    <source>
        <dbReference type="EMBL" id="SMH72091.1"/>
    </source>
</evidence>
<dbReference type="EMBL" id="LT841358">
    <property type="protein sequence ID" value="SMH72091.1"/>
    <property type="molecule type" value="Genomic_DNA"/>
</dbReference>
<protein>
    <recommendedName>
        <fullName evidence="3">Transposase</fullName>
    </recommendedName>
</protein>
<sequence length="222" mass="26329">MKVTKCVWQYHNKKNEFEPVFDYFKYCANEAIRIGIEKNLTSKFNLHYQLYHILRLDSQFHCKYVYGALECAASKLKLYKKIIKKKPDAKKPHVSTNHLIMDNMSYKIDQDIIRIPTEPEKYVFIKLTKYVLEKIRNMKLGQITITIDKLIISYSKEIPVHKSTNFLGIDRNLNNLTTCDSSGDYIIHDLANAQKIITLYGIVKSKFKRNDVRIRKRIFQKW</sequence>
<reference evidence="2" key="1">
    <citation type="submission" date="2017-03" db="EMBL/GenBank/DDBJ databases">
        <authorList>
            <person name="Herbold C."/>
        </authorList>
    </citation>
    <scope>NUCLEOTIDE SEQUENCE [LARGE SCALE GENOMIC DNA]</scope>
</reference>
<name>A0A2H1FH59_9ARCH</name>